<evidence type="ECO:0000313" key="10">
    <source>
        <dbReference type="Proteomes" id="UP000612282"/>
    </source>
</evidence>
<dbReference type="RefSeq" id="WP_239145054.1">
    <property type="nucleotide sequence ID" value="NZ_BAAAQE010000088.1"/>
</dbReference>
<evidence type="ECO:0000256" key="3">
    <source>
        <dbReference type="ARBA" id="ARBA00023169"/>
    </source>
</evidence>
<gene>
    <name evidence="9" type="ORF">Aco03nite_021340</name>
</gene>
<dbReference type="InterPro" id="IPR031356">
    <property type="entry name" value="Stealth_CR4"/>
</dbReference>
<organism evidence="9 10">
    <name type="scientific">Actinoplanes couchii</name>
    <dbReference type="NCBI Taxonomy" id="403638"/>
    <lineage>
        <taxon>Bacteria</taxon>
        <taxon>Bacillati</taxon>
        <taxon>Actinomycetota</taxon>
        <taxon>Actinomycetes</taxon>
        <taxon>Micromonosporales</taxon>
        <taxon>Micromonosporaceae</taxon>
        <taxon>Actinoplanes</taxon>
    </lineage>
</organism>
<evidence type="ECO:0000313" key="9">
    <source>
        <dbReference type="EMBL" id="GID53730.1"/>
    </source>
</evidence>
<feature type="region of interest" description="Disordered" evidence="4">
    <location>
        <begin position="556"/>
        <end position="579"/>
    </location>
</feature>
<dbReference type="Pfam" id="PF11380">
    <property type="entry name" value="Stealth_CR2"/>
    <property type="match status" value="1"/>
</dbReference>
<evidence type="ECO:0000256" key="1">
    <source>
        <dbReference type="ARBA" id="ARBA00007583"/>
    </source>
</evidence>
<name>A0ABQ3X5R7_9ACTN</name>
<evidence type="ECO:0000259" key="5">
    <source>
        <dbReference type="Pfam" id="PF11380"/>
    </source>
</evidence>
<comment type="caution">
    <text evidence="9">The sequence shown here is derived from an EMBL/GenBank/DDBJ whole genome shotgun (WGS) entry which is preliminary data.</text>
</comment>
<dbReference type="InterPro" id="IPR021520">
    <property type="entry name" value="Stealth_CR2"/>
</dbReference>
<dbReference type="PANTHER" id="PTHR24045:SF0">
    <property type="entry name" value="N-ACETYLGLUCOSAMINE-1-PHOSPHOTRANSFERASE SUBUNITS ALPHA_BETA"/>
    <property type="match status" value="1"/>
</dbReference>
<sequence length="579" mass="64766">MALRQVLRMAPWPVRRRIFETVEARVLPRVAPERRLRIARTFMPLGPVRARITDGRMRVRTGAGVLTARVDPAAAPCDVRRRNLDRVAAALDEAGVDWFRVPSGDPNRTAVAVRGADRAAVLALLRRLLPADHGSLRVVRPGPRRREPLVVAVCWPVTDPGGNMVLGHDLACEVEFWREQGDRLVAPRRNPVADSIPAGEPVTIATEPVFGPFCSPDDVTTYRTRRVFTSVDPDRIDFAIDVVYTWVDGSDPEWQRRKARALAENTWLGDVSVQAANDSRFTSRDELRYSLRAVHCFAPWVRRVFLVTDDQVPDWLDRAHPRLTVVSHREIFGDTGTLPTFNSQAIESRLHRIPGLAEHFLYLNDDVILGRPVVPGQFFTPGGLTKFFASAARVDTAPRGPADRPADSAAKNNRRLIQETFGRMLTRKMMHTPHPSRRSVIAEIEQRFAEQVTATAGHQFRHPDDLSLLSSLQQYYAYLTGKAAPGKIRYLYTDLAQPVTPLQLARLLRGRNVDAFCLNDVDAHSAAVADQEALVAEFLPAYLPFTSPFELQHRSPRAVAPRQPVGSPDIPMKLPDISL</sequence>
<evidence type="ECO:0000259" key="7">
    <source>
        <dbReference type="Pfam" id="PF17102"/>
    </source>
</evidence>
<dbReference type="InterPro" id="IPR031358">
    <property type="entry name" value="Stealth_CR1"/>
</dbReference>
<keyword evidence="10" id="KW-1185">Reference proteome</keyword>
<evidence type="ECO:0000259" key="6">
    <source>
        <dbReference type="Pfam" id="PF17101"/>
    </source>
</evidence>
<proteinExistence type="inferred from homology"/>
<dbReference type="Pfam" id="PF17101">
    <property type="entry name" value="Stealth_CR1"/>
    <property type="match status" value="1"/>
</dbReference>
<dbReference type="InterPro" id="IPR031357">
    <property type="entry name" value="Stealth_CR3"/>
</dbReference>
<evidence type="ECO:0000256" key="4">
    <source>
        <dbReference type="SAM" id="MobiDB-lite"/>
    </source>
</evidence>
<feature type="domain" description="Stealth protein CR4 conserved region 4" evidence="8">
    <location>
        <begin position="506"/>
        <end position="555"/>
    </location>
</feature>
<feature type="domain" description="Stealth protein CR2 conserved region 2" evidence="5">
    <location>
        <begin position="280"/>
        <end position="385"/>
    </location>
</feature>
<dbReference type="Proteomes" id="UP000612282">
    <property type="component" value="Unassembled WGS sequence"/>
</dbReference>
<keyword evidence="3" id="KW-0270">Exopolysaccharide synthesis</keyword>
<dbReference type="Pfam" id="PF17103">
    <property type="entry name" value="Stealth_CR4"/>
    <property type="match status" value="1"/>
</dbReference>
<accession>A0ABQ3X5R7</accession>
<comment type="similarity">
    <text evidence="1">Belongs to the stealth family.</text>
</comment>
<evidence type="ECO:0000259" key="8">
    <source>
        <dbReference type="Pfam" id="PF17103"/>
    </source>
</evidence>
<reference evidence="9 10" key="1">
    <citation type="submission" date="2021-01" db="EMBL/GenBank/DDBJ databases">
        <title>Whole genome shotgun sequence of Actinoplanes couchii NBRC 106145.</title>
        <authorList>
            <person name="Komaki H."/>
            <person name="Tamura T."/>
        </authorList>
    </citation>
    <scope>NUCLEOTIDE SEQUENCE [LARGE SCALE GENOMIC DNA]</scope>
    <source>
        <strain evidence="9 10">NBRC 106145</strain>
    </source>
</reference>
<dbReference type="EMBL" id="BOMG01000033">
    <property type="protein sequence ID" value="GID53730.1"/>
    <property type="molecule type" value="Genomic_DNA"/>
</dbReference>
<dbReference type="Pfam" id="PF17102">
    <property type="entry name" value="Stealth_CR3"/>
    <property type="match status" value="1"/>
</dbReference>
<protein>
    <submittedName>
        <fullName evidence="9">Exopolysaccharide phosphotransferase</fullName>
    </submittedName>
</protein>
<evidence type="ECO:0000256" key="2">
    <source>
        <dbReference type="ARBA" id="ARBA00022679"/>
    </source>
</evidence>
<keyword evidence="2" id="KW-0808">Transferase</keyword>
<feature type="domain" description="Stealth protein CR3 conserved region 3" evidence="7">
    <location>
        <begin position="430"/>
        <end position="478"/>
    </location>
</feature>
<dbReference type="PANTHER" id="PTHR24045">
    <property type="match status" value="1"/>
</dbReference>
<feature type="domain" description="Stealth protein CR1 conserved region 1" evidence="6">
    <location>
        <begin position="238"/>
        <end position="264"/>
    </location>
</feature>
<dbReference type="InterPro" id="IPR047141">
    <property type="entry name" value="Stealth"/>
</dbReference>